<reference evidence="2 3" key="1">
    <citation type="submission" date="2024-04" db="EMBL/GenBank/DDBJ databases">
        <authorList>
            <person name="Fracassetti M."/>
        </authorList>
    </citation>
    <scope>NUCLEOTIDE SEQUENCE [LARGE SCALE GENOMIC DNA]</scope>
</reference>
<evidence type="ECO:0000313" key="3">
    <source>
        <dbReference type="Proteomes" id="UP001497516"/>
    </source>
</evidence>
<proteinExistence type="predicted"/>
<evidence type="ECO:0000313" key="2">
    <source>
        <dbReference type="EMBL" id="CAL1395751.1"/>
    </source>
</evidence>
<dbReference type="Proteomes" id="UP001497516">
    <property type="component" value="Chromosome 6"/>
</dbReference>
<protein>
    <submittedName>
        <fullName evidence="2">Uncharacterized protein</fullName>
    </submittedName>
</protein>
<feature type="compositionally biased region" description="Basic and acidic residues" evidence="1">
    <location>
        <begin position="57"/>
        <end position="77"/>
    </location>
</feature>
<dbReference type="AlphaFoldDB" id="A0AAV2FBS4"/>
<feature type="region of interest" description="Disordered" evidence="1">
    <location>
        <begin position="1"/>
        <end position="91"/>
    </location>
</feature>
<evidence type="ECO:0000256" key="1">
    <source>
        <dbReference type="SAM" id="MobiDB-lite"/>
    </source>
</evidence>
<feature type="compositionally biased region" description="Polar residues" evidence="1">
    <location>
        <begin position="79"/>
        <end position="91"/>
    </location>
</feature>
<feature type="compositionally biased region" description="Basic and acidic residues" evidence="1">
    <location>
        <begin position="7"/>
        <end position="30"/>
    </location>
</feature>
<organism evidence="2 3">
    <name type="scientific">Linum trigynum</name>
    <dbReference type="NCBI Taxonomy" id="586398"/>
    <lineage>
        <taxon>Eukaryota</taxon>
        <taxon>Viridiplantae</taxon>
        <taxon>Streptophyta</taxon>
        <taxon>Embryophyta</taxon>
        <taxon>Tracheophyta</taxon>
        <taxon>Spermatophyta</taxon>
        <taxon>Magnoliopsida</taxon>
        <taxon>eudicotyledons</taxon>
        <taxon>Gunneridae</taxon>
        <taxon>Pentapetalae</taxon>
        <taxon>rosids</taxon>
        <taxon>fabids</taxon>
        <taxon>Malpighiales</taxon>
        <taxon>Linaceae</taxon>
        <taxon>Linum</taxon>
    </lineage>
</organism>
<name>A0AAV2FBS4_9ROSI</name>
<gene>
    <name evidence="2" type="ORF">LTRI10_LOCUS36159</name>
</gene>
<keyword evidence="3" id="KW-1185">Reference proteome</keyword>
<sequence>MSPDLASRGRESRRARSLHDTRSGIERQIESDSSYFPNKIWNRAQGSPQQRRRRRQRNGERRWLGEHRRTDEEHRALSTDISRSGDVSETL</sequence>
<dbReference type="EMBL" id="OZ034819">
    <property type="protein sequence ID" value="CAL1395751.1"/>
    <property type="molecule type" value="Genomic_DNA"/>
</dbReference>
<accession>A0AAV2FBS4</accession>